<evidence type="ECO:0000256" key="4">
    <source>
        <dbReference type="ARBA" id="ARBA00023288"/>
    </source>
</evidence>
<dbReference type="InterPro" id="IPR009828">
    <property type="entry name" value="CYRIA/CYRIB_Rac1-bd"/>
</dbReference>
<evidence type="ECO:0000259" key="6">
    <source>
        <dbReference type="Pfam" id="PF07159"/>
    </source>
</evidence>
<evidence type="ECO:0000256" key="3">
    <source>
        <dbReference type="ARBA" id="ARBA00023136"/>
    </source>
</evidence>
<dbReference type="PANTHER" id="PTHR12422">
    <property type="entry name" value="GH09096P"/>
    <property type="match status" value="1"/>
</dbReference>
<evidence type="ECO:0000256" key="2">
    <source>
        <dbReference type="ARBA" id="ARBA00005778"/>
    </source>
</evidence>
<reference evidence="7" key="2">
    <citation type="submission" date="2014-05" db="EMBL/GenBank/DDBJ databases">
        <title>The genome and life-stage specific transcriptomes of Globodera pallida elucidate key aspects of plant parasitism by a cyst nematode.</title>
        <authorList>
            <person name="Cotton J.A."/>
            <person name="Lilley C.J."/>
            <person name="Jones L.M."/>
            <person name="Kikuchi T."/>
            <person name="Reid A.J."/>
            <person name="Thorpe P."/>
            <person name="Tsai I.J."/>
            <person name="Beasley H."/>
            <person name="Blok V."/>
            <person name="Cock P.J.A."/>
            <person name="Van den Akker S.E."/>
            <person name="Holroyd N."/>
            <person name="Hunt M."/>
            <person name="Mantelin S."/>
            <person name="Naghra H."/>
            <person name="Pain A."/>
            <person name="Palomares-Rius J.E."/>
            <person name="Zarowiecki M."/>
            <person name="Berriman M."/>
            <person name="Jones J.T."/>
            <person name="Urwin P.E."/>
        </authorList>
    </citation>
    <scope>NUCLEOTIDE SEQUENCE [LARGE SCALE GENOMIC DNA]</scope>
    <source>
        <strain evidence="7">Lindley</strain>
    </source>
</reference>
<evidence type="ECO:0000256" key="1">
    <source>
        <dbReference type="ARBA" id="ARBA00004635"/>
    </source>
</evidence>
<comment type="similarity">
    <text evidence="2">Belongs to the CYRI family.</text>
</comment>
<evidence type="ECO:0000313" key="7">
    <source>
        <dbReference type="Proteomes" id="UP000050741"/>
    </source>
</evidence>
<keyword evidence="4" id="KW-0449">Lipoprotein</keyword>
<organism evidence="7 8">
    <name type="scientific">Globodera pallida</name>
    <name type="common">Potato cyst nematode worm</name>
    <name type="synonym">Heterodera pallida</name>
    <dbReference type="NCBI Taxonomy" id="36090"/>
    <lineage>
        <taxon>Eukaryota</taxon>
        <taxon>Metazoa</taxon>
        <taxon>Ecdysozoa</taxon>
        <taxon>Nematoda</taxon>
        <taxon>Chromadorea</taxon>
        <taxon>Rhabditida</taxon>
        <taxon>Tylenchina</taxon>
        <taxon>Tylenchomorpha</taxon>
        <taxon>Tylenchoidea</taxon>
        <taxon>Heteroderidae</taxon>
        <taxon>Heteroderinae</taxon>
        <taxon>Globodera</taxon>
    </lineage>
</organism>
<keyword evidence="3" id="KW-0472">Membrane</keyword>
<evidence type="ECO:0000256" key="5">
    <source>
        <dbReference type="SAM" id="MobiDB-lite"/>
    </source>
</evidence>
<proteinExistence type="inferred from homology"/>
<dbReference type="GO" id="GO:0016020">
    <property type="term" value="C:membrane"/>
    <property type="evidence" value="ECO:0007669"/>
    <property type="project" value="UniProtKB-SubCell"/>
</dbReference>
<dbReference type="Proteomes" id="UP000050741">
    <property type="component" value="Unassembled WGS sequence"/>
</dbReference>
<evidence type="ECO:0000313" key="8">
    <source>
        <dbReference type="WBParaSite" id="GPLIN_000976000"/>
    </source>
</evidence>
<dbReference type="Pfam" id="PF07159">
    <property type="entry name" value="CYRIA-B_Rac1-bd"/>
    <property type="match status" value="1"/>
</dbReference>
<reference evidence="7" key="1">
    <citation type="submission" date="2013-12" db="EMBL/GenBank/DDBJ databases">
        <authorList>
            <person name="Aslett M."/>
        </authorList>
    </citation>
    <scope>NUCLEOTIDE SEQUENCE [LARGE SCALE GENOMIC DNA]</scope>
    <source>
        <strain evidence="7">Lindley</strain>
    </source>
</reference>
<dbReference type="GO" id="GO:0030833">
    <property type="term" value="P:regulation of actin filament polymerization"/>
    <property type="evidence" value="ECO:0007669"/>
    <property type="project" value="InterPro"/>
</dbReference>
<dbReference type="InterPro" id="IPR039789">
    <property type="entry name" value="CYRI"/>
</dbReference>
<accession>A0A183CA61</accession>
<feature type="domain" description="CYRIA/CYRIB Rac1 binding" evidence="6">
    <location>
        <begin position="74"/>
        <end position="367"/>
    </location>
</feature>
<feature type="region of interest" description="Disordered" evidence="5">
    <location>
        <begin position="102"/>
        <end position="122"/>
    </location>
</feature>
<reference evidence="8" key="3">
    <citation type="submission" date="2016-06" db="UniProtKB">
        <authorList>
            <consortium name="WormBaseParasite"/>
        </authorList>
    </citation>
    <scope>IDENTIFICATION</scope>
</reference>
<sequence>MPGGIIKSCVIASRQPNNGYHYNKQQRCLNGLCLHLPALSIGSKVADSTAKFSPKLSIRSKSHHFEYFQPELAELLNELRECILDGNTVVEELERFKQSDGDNLHKEFPVNSSADQSGDDGERRHKMEQFLKLVKAQFELGRRIEKLVPCLFEELCSSSVRLDDDADDHFQVEQLISKNFAKVLAIVVRYDTLKSSTPALQNAFSLYRRMSALDSTVGFHFLLAHQSDQISLFLARPTPMLCSLVNGAERFIGRWQQSNRDLAISHMTGALLVIYKVLKHMVERMKPLTGHQRHRTVPEHFLRSMAGILLLFDHIDSLGVFSPHSPFDIVDFVEMAIQNLGETEERQLLATLRFFSKNFNSPNTAATMRSMLGAGTVRK</sequence>
<protein>
    <submittedName>
        <fullName evidence="8">CYRIA-B_Rac1-bd domain-containing protein</fullName>
    </submittedName>
</protein>
<dbReference type="GO" id="GO:0031267">
    <property type="term" value="F:small GTPase binding"/>
    <property type="evidence" value="ECO:0007669"/>
    <property type="project" value="InterPro"/>
</dbReference>
<dbReference type="AlphaFoldDB" id="A0A183CA61"/>
<dbReference type="WBParaSite" id="GPLIN_000976000">
    <property type="protein sequence ID" value="GPLIN_000976000"/>
    <property type="gene ID" value="GPLIN_000976000"/>
</dbReference>
<comment type="subcellular location">
    <subcellularLocation>
        <location evidence="1">Membrane</location>
        <topology evidence="1">Lipid-anchor</topology>
    </subcellularLocation>
</comment>
<name>A0A183CA61_GLOPA</name>
<keyword evidence="7" id="KW-1185">Reference proteome</keyword>